<organism evidence="1 2">
    <name type="scientific">Rhabditophanes sp. KR3021</name>
    <dbReference type="NCBI Taxonomy" id="114890"/>
    <lineage>
        <taxon>Eukaryota</taxon>
        <taxon>Metazoa</taxon>
        <taxon>Ecdysozoa</taxon>
        <taxon>Nematoda</taxon>
        <taxon>Chromadorea</taxon>
        <taxon>Rhabditida</taxon>
        <taxon>Tylenchina</taxon>
        <taxon>Panagrolaimomorpha</taxon>
        <taxon>Strongyloidoidea</taxon>
        <taxon>Alloionematidae</taxon>
        <taxon>Rhabditophanes</taxon>
    </lineage>
</organism>
<proteinExistence type="predicted"/>
<evidence type="ECO:0000313" key="2">
    <source>
        <dbReference type="WBParaSite" id="RSKR_0000823800.1"/>
    </source>
</evidence>
<sequence length="360" mass="41437">MRAVVIPKIPKHKGLQNKPNEAKWRQQTLPSYRPKYQIACVLPIIFVISAAYLAMAIFLSIEVKAMKEISIDYTDCVNLSDLDYDKVVEDTMDYRWTFRAAVPGENNKTICLYRLLLKEPMVGNITLFYGLKKFHQNWRKYFNDRSNYQLEGEVSNLGNCESSTRDEQNNPIAPCGSVANTKFNDSFRIILTDGKNIRKPLPLSGENILYRTDRLKKFKNPPHVEGNLCAAFNNTAKPSYWEFPTCLTGDNITGYGFENLDFIVWMKSAAFPIFRKPYRTLLQKPNTIFEKGMPVGLYDVNIEYNYPVIDYKATKKFIIATKGLIPTKNDFLTNAYFMAFGFIFSTGLLLVVLEVCFKHF</sequence>
<name>A0AC35U7Q9_9BILA</name>
<dbReference type="Proteomes" id="UP000095286">
    <property type="component" value="Unplaced"/>
</dbReference>
<protein>
    <submittedName>
        <fullName evidence="2">Lem3/Cdc50</fullName>
    </submittedName>
</protein>
<dbReference type="WBParaSite" id="RSKR_0000823800.1">
    <property type="protein sequence ID" value="RSKR_0000823800.1"/>
    <property type="gene ID" value="RSKR_0000823800"/>
</dbReference>
<evidence type="ECO:0000313" key="1">
    <source>
        <dbReference type="Proteomes" id="UP000095286"/>
    </source>
</evidence>
<reference evidence="2" key="1">
    <citation type="submission" date="2016-11" db="UniProtKB">
        <authorList>
            <consortium name="WormBaseParasite"/>
        </authorList>
    </citation>
    <scope>IDENTIFICATION</scope>
    <source>
        <strain evidence="2">KR3021</strain>
    </source>
</reference>
<accession>A0AC35U7Q9</accession>